<feature type="region of interest" description="Disordered" evidence="1">
    <location>
        <begin position="537"/>
        <end position="578"/>
    </location>
</feature>
<evidence type="ECO:0000313" key="3">
    <source>
        <dbReference type="EMBL" id="KAE9244574.1"/>
    </source>
</evidence>
<proteinExistence type="predicted"/>
<name>A0A6G0L9K0_9STRA</name>
<organism evidence="2 5">
    <name type="scientific">Phytophthora fragariae</name>
    <dbReference type="NCBI Taxonomy" id="53985"/>
    <lineage>
        <taxon>Eukaryota</taxon>
        <taxon>Sar</taxon>
        <taxon>Stramenopiles</taxon>
        <taxon>Oomycota</taxon>
        <taxon>Peronosporomycetes</taxon>
        <taxon>Peronosporales</taxon>
        <taxon>Peronosporaceae</taxon>
        <taxon>Phytophthora</taxon>
    </lineage>
</organism>
<evidence type="ECO:0000313" key="2">
    <source>
        <dbReference type="EMBL" id="KAE9113367.1"/>
    </source>
</evidence>
<dbReference type="AlphaFoldDB" id="A0A6G0L9K0"/>
<protein>
    <submittedName>
        <fullName evidence="2">Uncharacterized protein</fullName>
    </submittedName>
</protein>
<dbReference type="Proteomes" id="UP000488956">
    <property type="component" value="Unassembled WGS sequence"/>
</dbReference>
<gene>
    <name evidence="3" type="ORF">PF004_g5626</name>
    <name evidence="2" type="ORF">PF010_g10100</name>
</gene>
<sequence>MGLKAESEQQGGWTTVAGRRARVQGETKDDKTRSGGGGRDPSTAGPGRLIKVSPRKTQNKNKTEGILQSKNGGEGEGGDAKKGRETFKQLRRYLLQDAKQEYVLHTIIRLGELASSRRFLHWVMVHKKDRRTEQELKKDWKDQPTAAQTDMYQNVQSYWDLRVPEHARGLCQVMLQWEVTENLDQDEVERLLHFFHIQGGPESKAAVSSSGTAGNSYLGAVNSGRTMSGGKVETNEQKRMKELCTRPVERVVELRGRTADEDRALIMILNHELELARPPTFLVQSMDAEELAVFTDLFHAIEFPLYAHLAPGQRFDNDMACESILRMVHAGREAAPQHKQEILEFKAAMSRILPDAETRLITVTFKGKQSAARWIGWKMPFAAKLLPLVDYKQQREEAKKTHALVQIDFYEFSVAEMKHPEASTLGVNDKEWIVTVKGAACPAKLREIAFITIDDVDMVVHHHTIHAYWPCRTCHSPDHSTKSCRVEAKELGGKHAEHGMIIQGRLPTKLKNQGQLAVDAELPTTIEQLQLLLNNSRMAGSNSRKAKQTKVGDSKQTKSRARSPSKRGQQEPIDRPVLPMEWEMHRQPVHQQEEEPVDHERQCADGGCKLEKESKTEESTPPYYGTMSPEENNSNLPEDNVEQQAAEGDFDGAGDEKMREVSVEGENVNTQSEAGSSKDEGDEVAFSRAERGRSPTRILRNKGSRGGSRFDAPKQDGHRDGFATGPARTRKSVSPKRTAPAEWEQEGNDQSEGSRKKVKQDGKRSGVTRSLSPRKRGQLSPKKRDKKSHQQYMHQYLLETFQATASKHRRLGGSPVFSSTGDTVENLEARKQAYQVVKEAADGEDTEGHPKETEDSDCVYAGTKPGSDAGEALETWIGILGGTVTDVAANGQCGWLAGYAALYNHGEGVLLPTSETAEAANLFKKEVLNGMIASIVDEVGENPENLEVELEASSISMPPGETHDSRVCALANHYVRQRTKSVQALVSAHFWVRPAHLKGMSIHARETIYVLDVNPDGIARV</sequence>
<comment type="caution">
    <text evidence="2">The sequence shown here is derived from an EMBL/GenBank/DDBJ whole genome shotgun (WGS) entry which is preliminary data.</text>
</comment>
<evidence type="ECO:0000313" key="5">
    <source>
        <dbReference type="Proteomes" id="UP000488956"/>
    </source>
</evidence>
<dbReference type="EMBL" id="QXGC01000214">
    <property type="protein sequence ID" value="KAE9244574.1"/>
    <property type="molecule type" value="Genomic_DNA"/>
</dbReference>
<feature type="compositionally biased region" description="Basic and acidic residues" evidence="1">
    <location>
        <begin position="607"/>
        <end position="618"/>
    </location>
</feature>
<reference evidence="4 5" key="1">
    <citation type="submission" date="2018-09" db="EMBL/GenBank/DDBJ databases">
        <title>Genomic investigation of the strawberry pathogen Phytophthora fragariae indicates pathogenicity is determined by transcriptional variation in three key races.</title>
        <authorList>
            <person name="Adams T.M."/>
            <person name="Armitage A.D."/>
            <person name="Sobczyk M.K."/>
            <person name="Bates H.J."/>
            <person name="Dunwell J.M."/>
            <person name="Nellist C.F."/>
            <person name="Harrison R.J."/>
        </authorList>
    </citation>
    <scope>NUCLEOTIDE SEQUENCE [LARGE SCALE GENOMIC DNA]</scope>
    <source>
        <strain evidence="3 4">BC-23</strain>
        <strain evidence="2 5">ONT-3</strain>
    </source>
</reference>
<feature type="compositionally biased region" description="Basic and acidic residues" evidence="1">
    <location>
        <begin position="23"/>
        <end position="33"/>
    </location>
</feature>
<dbReference type="EMBL" id="QXFX01000501">
    <property type="protein sequence ID" value="KAE9113367.1"/>
    <property type="molecule type" value="Genomic_DNA"/>
</dbReference>
<evidence type="ECO:0000313" key="4">
    <source>
        <dbReference type="Proteomes" id="UP000476176"/>
    </source>
</evidence>
<dbReference type="Proteomes" id="UP000476176">
    <property type="component" value="Unassembled WGS sequence"/>
</dbReference>
<evidence type="ECO:0000256" key="1">
    <source>
        <dbReference type="SAM" id="MobiDB-lite"/>
    </source>
</evidence>
<feature type="compositionally biased region" description="Basic and acidic residues" evidence="1">
    <location>
        <begin position="711"/>
        <end position="721"/>
    </location>
</feature>
<feature type="compositionally biased region" description="Basic and acidic residues" evidence="1">
    <location>
        <begin position="752"/>
        <end position="764"/>
    </location>
</feature>
<accession>A0A6G0L9K0</accession>
<feature type="compositionally biased region" description="Basic residues" evidence="1">
    <location>
        <begin position="772"/>
        <end position="789"/>
    </location>
</feature>
<feature type="region of interest" description="Disordered" evidence="1">
    <location>
        <begin position="1"/>
        <end position="81"/>
    </location>
</feature>
<feature type="region of interest" description="Disordered" evidence="1">
    <location>
        <begin position="607"/>
        <end position="790"/>
    </location>
</feature>